<dbReference type="FunFam" id="3.40.50.1360:FF:000001">
    <property type="entry name" value="Ribose-5-phosphate isomerase A"/>
    <property type="match status" value="1"/>
</dbReference>
<dbReference type="CDD" id="cd01398">
    <property type="entry name" value="RPI_A"/>
    <property type="match status" value="1"/>
</dbReference>
<comment type="subunit">
    <text evidence="3">Homodimer.</text>
</comment>
<dbReference type="InterPro" id="IPR020672">
    <property type="entry name" value="Ribose5P_isomerase_typA_subgr"/>
</dbReference>
<dbReference type="GO" id="GO:0009052">
    <property type="term" value="P:pentose-phosphate shunt, non-oxidative branch"/>
    <property type="evidence" value="ECO:0007669"/>
    <property type="project" value="UniProtKB-UniRule"/>
</dbReference>
<protein>
    <recommendedName>
        <fullName evidence="3">Ribose-5-phosphate isomerase A</fullName>
        <ecNumber evidence="3">5.3.1.6</ecNumber>
    </recommendedName>
    <alternativeName>
        <fullName evidence="3">Phosphoriboisomerase A</fullName>
        <shortName evidence="3">PRI</shortName>
    </alternativeName>
</protein>
<sequence length="224" mass="24553">MTDLKKAVGYQAAEYVEDGMVVGLGTGSTVAYLLEGLGKRLKAENLSITAVTTSNRTKDKARSLGIPTLPLDQVERIDLTIDGADEVDPQFNGIKGGGGAHLYEKIVAQHSKQNIWIVDESKLVDQLGAFPLPVEVVKFGSQHLFDQLVADQLKPSWRLDDQGQKYLTDDNNYIIDLKLDYIDQVQELAAQLKSYTGLVEHGLFIGLTDRVLVGRPSGVEVLTK</sequence>
<feature type="binding site" evidence="3">
    <location>
        <begin position="26"/>
        <end position="29"/>
    </location>
    <ligand>
        <name>substrate</name>
    </ligand>
</feature>
<evidence type="ECO:0000256" key="1">
    <source>
        <dbReference type="ARBA" id="ARBA00001713"/>
    </source>
</evidence>
<dbReference type="InterPro" id="IPR004788">
    <property type="entry name" value="Ribose5P_isomerase_type_A"/>
</dbReference>
<organism evidence="4 5">
    <name type="scientific">Alloiococcus otitis ATCC 51267</name>
    <dbReference type="NCBI Taxonomy" id="883081"/>
    <lineage>
        <taxon>Bacteria</taxon>
        <taxon>Bacillati</taxon>
        <taxon>Bacillota</taxon>
        <taxon>Bacilli</taxon>
        <taxon>Lactobacillales</taxon>
        <taxon>Carnobacteriaceae</taxon>
        <taxon>Alloiococcus</taxon>
    </lineage>
</organism>
<proteinExistence type="inferred from homology"/>
<dbReference type="SUPFAM" id="SSF75445">
    <property type="entry name" value="D-ribose-5-phosphate isomerase (RpiA), lid domain"/>
    <property type="match status" value="1"/>
</dbReference>
<dbReference type="PANTHER" id="PTHR43748">
    <property type="entry name" value="RIBOSE-5-PHOSPHATE ISOMERASE 3, CHLOROPLASTIC-RELATED"/>
    <property type="match status" value="1"/>
</dbReference>
<dbReference type="RefSeq" id="WP_003778492.1">
    <property type="nucleotide sequence ID" value="NZ_JH992960.1"/>
</dbReference>
<dbReference type="GO" id="GO:0004751">
    <property type="term" value="F:ribose-5-phosphate isomerase activity"/>
    <property type="evidence" value="ECO:0007669"/>
    <property type="project" value="UniProtKB-UniRule"/>
</dbReference>
<keyword evidence="5" id="KW-1185">Reference proteome</keyword>
<dbReference type="Proteomes" id="UP000009875">
    <property type="component" value="Unassembled WGS sequence"/>
</dbReference>
<comment type="caution">
    <text evidence="4">The sequence shown here is derived from an EMBL/GenBank/DDBJ whole genome shotgun (WGS) entry which is preliminary data.</text>
</comment>
<evidence type="ECO:0000313" key="4">
    <source>
        <dbReference type="EMBL" id="EKU93252.1"/>
    </source>
</evidence>
<dbReference type="UniPathway" id="UPA00115">
    <property type="reaction ID" value="UER00412"/>
</dbReference>
<dbReference type="InterPro" id="IPR050262">
    <property type="entry name" value="Ribose-5P_isomerase"/>
</dbReference>
<dbReference type="NCBIfam" id="NF001924">
    <property type="entry name" value="PRK00702.1"/>
    <property type="match status" value="1"/>
</dbReference>
<feature type="binding site" evidence="3">
    <location>
        <begin position="95"/>
        <end position="98"/>
    </location>
    <ligand>
        <name>substrate</name>
    </ligand>
</feature>
<accession>K9EQP7</accession>
<dbReference type="Gene3D" id="3.40.50.1360">
    <property type="match status" value="1"/>
</dbReference>
<dbReference type="PANTHER" id="PTHR43748:SF3">
    <property type="entry name" value="RIBOSE-5-PHOSPHATE ISOMERASE 3, CHLOROPLASTIC-RELATED"/>
    <property type="match status" value="1"/>
</dbReference>
<name>K9EQP7_9LACT</name>
<feature type="binding site" evidence="3">
    <location>
        <begin position="82"/>
        <end position="85"/>
    </location>
    <ligand>
        <name>substrate</name>
    </ligand>
</feature>
<evidence type="ECO:0000256" key="2">
    <source>
        <dbReference type="ARBA" id="ARBA00023235"/>
    </source>
</evidence>
<reference evidence="4 5" key="1">
    <citation type="submission" date="2012-09" db="EMBL/GenBank/DDBJ databases">
        <title>The Genome Sequence of Alloiococcus otitis ATCC 51267.</title>
        <authorList>
            <consortium name="The Broad Institute Genome Sequencing Platform"/>
            <person name="Earl A."/>
            <person name="Ward D."/>
            <person name="Feldgarden M."/>
            <person name="Gevers D."/>
            <person name="Huys G."/>
            <person name="Walker B."/>
            <person name="Young S.K."/>
            <person name="Zeng Q."/>
            <person name="Gargeya S."/>
            <person name="Fitzgerald M."/>
            <person name="Haas B."/>
            <person name="Abouelleil A."/>
            <person name="Alvarado L."/>
            <person name="Arachchi H.M."/>
            <person name="Berlin A.M."/>
            <person name="Chapman S.B."/>
            <person name="Goldberg J."/>
            <person name="Griggs A."/>
            <person name="Gujja S."/>
            <person name="Hansen M."/>
            <person name="Howarth C."/>
            <person name="Imamovic A."/>
            <person name="Larimer J."/>
            <person name="McCowen C."/>
            <person name="Montmayeur A."/>
            <person name="Murphy C."/>
            <person name="Neiman D."/>
            <person name="Pearson M."/>
            <person name="Priest M."/>
            <person name="Roberts A."/>
            <person name="Saif S."/>
            <person name="Shea T."/>
            <person name="Sisk P."/>
            <person name="Sykes S."/>
            <person name="Wortman J."/>
            <person name="Nusbaum C."/>
            <person name="Birren B."/>
        </authorList>
    </citation>
    <scope>NUCLEOTIDE SEQUENCE [LARGE SCALE GENOMIC DNA]</scope>
    <source>
        <strain evidence="4 5">ATCC 51267</strain>
    </source>
</reference>
<dbReference type="OrthoDB" id="5870696at2"/>
<evidence type="ECO:0000313" key="5">
    <source>
        <dbReference type="Proteomes" id="UP000009875"/>
    </source>
</evidence>
<dbReference type="HAMAP" id="MF_00170">
    <property type="entry name" value="Rib_5P_isom_A"/>
    <property type="match status" value="1"/>
</dbReference>
<dbReference type="EMBL" id="AGXA01000022">
    <property type="protein sequence ID" value="EKU93252.1"/>
    <property type="molecule type" value="Genomic_DNA"/>
</dbReference>
<dbReference type="HOGENOM" id="CLU_056590_1_0_9"/>
<comment type="function">
    <text evidence="3">Catalyzes the reversible conversion of ribose-5-phosphate to ribulose 5-phosphate.</text>
</comment>
<comment type="pathway">
    <text evidence="3">Carbohydrate degradation; pentose phosphate pathway; D-ribose 5-phosphate from D-ribulose 5-phosphate (non-oxidative stage): step 1/1.</text>
</comment>
<dbReference type="SUPFAM" id="SSF100950">
    <property type="entry name" value="NagB/RpiA/CoA transferase-like"/>
    <property type="match status" value="1"/>
</dbReference>
<gene>
    <name evidence="3" type="primary">rpiA</name>
    <name evidence="4" type="ORF">HMPREF9698_01413</name>
</gene>
<dbReference type="EC" id="5.3.1.6" evidence="3"/>
<dbReference type="STRING" id="883081.HMPREF9698_01413"/>
<feature type="active site" description="Proton acceptor" evidence="3">
    <location>
        <position position="104"/>
    </location>
</feature>
<dbReference type="InterPro" id="IPR037171">
    <property type="entry name" value="NagB/RpiA_transferase-like"/>
</dbReference>
<dbReference type="eggNOG" id="COG0120">
    <property type="taxonomic scope" value="Bacteria"/>
</dbReference>
<comment type="similarity">
    <text evidence="3">Belongs to the ribose 5-phosphate isomerase family.</text>
</comment>
<evidence type="ECO:0000256" key="3">
    <source>
        <dbReference type="HAMAP-Rule" id="MF_00170"/>
    </source>
</evidence>
<dbReference type="PATRIC" id="fig|883081.3.peg.1248"/>
<dbReference type="AlphaFoldDB" id="K9EQP7"/>
<comment type="catalytic activity">
    <reaction evidence="1 3">
        <text>aldehydo-D-ribose 5-phosphate = D-ribulose 5-phosphate</text>
        <dbReference type="Rhea" id="RHEA:14657"/>
        <dbReference type="ChEBI" id="CHEBI:58121"/>
        <dbReference type="ChEBI" id="CHEBI:58273"/>
        <dbReference type="EC" id="5.3.1.6"/>
    </reaction>
</comment>
<keyword evidence="2 3" id="KW-0413">Isomerase</keyword>
<dbReference type="Pfam" id="PF06026">
    <property type="entry name" value="Rib_5-P_isom_A"/>
    <property type="match status" value="1"/>
</dbReference>
<dbReference type="NCBIfam" id="TIGR00021">
    <property type="entry name" value="rpiA"/>
    <property type="match status" value="1"/>
</dbReference>
<dbReference type="Gene3D" id="3.30.70.260">
    <property type="match status" value="1"/>
</dbReference>
<feature type="binding site" evidence="3">
    <location>
        <position position="122"/>
    </location>
    <ligand>
        <name>substrate</name>
    </ligand>
</feature>